<name>A0A8B8G293_9HEMI</name>
<accession>A0A8B8G293</accession>
<reference evidence="2" key="1">
    <citation type="submission" date="2025-08" db="UniProtKB">
        <authorList>
            <consortium name="RefSeq"/>
        </authorList>
    </citation>
    <scope>IDENTIFICATION</scope>
    <source>
        <tissue evidence="2">Whole body</tissue>
    </source>
</reference>
<gene>
    <name evidence="2" type="primary">LOC112688399</name>
</gene>
<proteinExistence type="predicted"/>
<dbReference type="PANTHER" id="PTHR34927:SF1">
    <property type="entry name" value="IQ DOMAIN-CONTAINING PROTEIN K"/>
    <property type="match status" value="1"/>
</dbReference>
<organism evidence="1 2">
    <name type="scientific">Sipha flava</name>
    <name type="common">yellow sugarcane aphid</name>
    <dbReference type="NCBI Taxonomy" id="143950"/>
    <lineage>
        <taxon>Eukaryota</taxon>
        <taxon>Metazoa</taxon>
        <taxon>Ecdysozoa</taxon>
        <taxon>Arthropoda</taxon>
        <taxon>Hexapoda</taxon>
        <taxon>Insecta</taxon>
        <taxon>Pterygota</taxon>
        <taxon>Neoptera</taxon>
        <taxon>Paraneoptera</taxon>
        <taxon>Hemiptera</taxon>
        <taxon>Sternorrhyncha</taxon>
        <taxon>Aphidomorpha</taxon>
        <taxon>Aphidoidea</taxon>
        <taxon>Aphididae</taxon>
        <taxon>Sipha</taxon>
    </lineage>
</organism>
<evidence type="ECO:0000313" key="2">
    <source>
        <dbReference type="RefSeq" id="XP_025417349.1"/>
    </source>
</evidence>
<keyword evidence="1" id="KW-1185">Reference proteome</keyword>
<dbReference type="OrthoDB" id="2155538at2759"/>
<dbReference type="PANTHER" id="PTHR34927">
    <property type="entry name" value="IQ DOMAIN-CONTAINING PROTEIN K"/>
    <property type="match status" value="1"/>
</dbReference>
<protein>
    <submittedName>
        <fullName evidence="2">Uncharacterized protein LOC112688399</fullName>
    </submittedName>
</protein>
<evidence type="ECO:0000313" key="1">
    <source>
        <dbReference type="Proteomes" id="UP000694846"/>
    </source>
</evidence>
<dbReference type="CDD" id="cd23767">
    <property type="entry name" value="IQCD"/>
    <property type="match status" value="1"/>
</dbReference>
<dbReference type="AlphaFoldDB" id="A0A8B8G293"/>
<dbReference type="Proteomes" id="UP000694846">
    <property type="component" value="Unplaced"/>
</dbReference>
<dbReference type="RefSeq" id="XP_025417349.1">
    <property type="nucleotide sequence ID" value="XM_025561564.1"/>
</dbReference>
<dbReference type="InterPro" id="IPR043408">
    <property type="entry name" value="IQCK"/>
</dbReference>
<sequence length="135" mass="15901">MDANNDKNSNINRIEKCLESLLYPSLVRVLDDAYKSDAINYSHKFRQIFMNRLVEDLWKNNPLHPERKNSNICNMPFSTFSSDQLRPPRTFSWGMSRNQAAIIIQSAYRAHTVRIRPDVAEMRAFWRALTTKDHE</sequence>
<dbReference type="GeneID" id="112688399"/>